<dbReference type="Gramene" id="rna-AYBTSS11_LOCUS30067">
    <property type="protein sequence ID" value="CAJ1977896.1"/>
    <property type="gene ID" value="gene-AYBTSS11_LOCUS30067"/>
</dbReference>
<sequence>MRIHMHKSIYRLTVELYMQVMIRKTVPGGNFRKFKEKPIVIAKAPKKNGCIA</sequence>
<evidence type="ECO:0000313" key="2">
    <source>
        <dbReference type="Proteomes" id="UP001189624"/>
    </source>
</evidence>
<dbReference type="AlphaFoldDB" id="A0AA87B7J7"/>
<dbReference type="Proteomes" id="UP001189624">
    <property type="component" value="Chromosome 10"/>
</dbReference>
<protein>
    <submittedName>
        <fullName evidence="1">Uncharacterized protein</fullName>
    </submittedName>
</protein>
<reference evidence="1" key="1">
    <citation type="submission" date="2023-10" db="EMBL/GenBank/DDBJ databases">
        <authorList>
            <person name="Domelevo Entfellner J.-B."/>
        </authorList>
    </citation>
    <scope>NUCLEOTIDE SEQUENCE</scope>
</reference>
<accession>A0AA87B7J7</accession>
<organism evidence="1 2">
    <name type="scientific">Sphenostylis stenocarpa</name>
    <dbReference type="NCBI Taxonomy" id="92480"/>
    <lineage>
        <taxon>Eukaryota</taxon>
        <taxon>Viridiplantae</taxon>
        <taxon>Streptophyta</taxon>
        <taxon>Embryophyta</taxon>
        <taxon>Tracheophyta</taxon>
        <taxon>Spermatophyta</taxon>
        <taxon>Magnoliopsida</taxon>
        <taxon>eudicotyledons</taxon>
        <taxon>Gunneridae</taxon>
        <taxon>Pentapetalae</taxon>
        <taxon>rosids</taxon>
        <taxon>fabids</taxon>
        <taxon>Fabales</taxon>
        <taxon>Fabaceae</taxon>
        <taxon>Papilionoideae</taxon>
        <taxon>50 kb inversion clade</taxon>
        <taxon>NPAAA clade</taxon>
        <taxon>indigoferoid/millettioid clade</taxon>
        <taxon>Phaseoleae</taxon>
        <taxon>Sphenostylis</taxon>
    </lineage>
</organism>
<gene>
    <name evidence="1" type="ORF">AYBTSS11_LOCUS30067</name>
</gene>
<evidence type="ECO:0000313" key="1">
    <source>
        <dbReference type="EMBL" id="CAJ1977896.1"/>
    </source>
</evidence>
<name>A0AA87B7J7_9FABA</name>
<keyword evidence="2" id="KW-1185">Reference proteome</keyword>
<proteinExistence type="predicted"/>
<dbReference type="EMBL" id="OY731407">
    <property type="protein sequence ID" value="CAJ1977896.1"/>
    <property type="molecule type" value="Genomic_DNA"/>
</dbReference>